<accession>A0A3Q8XQ75</accession>
<gene>
    <name evidence="2" type="ORF">D5400_10525</name>
</gene>
<dbReference type="GO" id="GO:0006950">
    <property type="term" value="P:response to stress"/>
    <property type="evidence" value="ECO:0007669"/>
    <property type="project" value="TreeGrafter"/>
</dbReference>
<dbReference type="GO" id="GO:0003700">
    <property type="term" value="F:DNA-binding transcription factor activity"/>
    <property type="evidence" value="ECO:0007669"/>
    <property type="project" value="InterPro"/>
</dbReference>
<protein>
    <submittedName>
        <fullName evidence="2">MarR family transcriptional regulator</fullName>
    </submittedName>
</protein>
<organism evidence="2 3">
    <name type="scientific">Georhizobium profundi</name>
    <dbReference type="NCBI Taxonomy" id="2341112"/>
    <lineage>
        <taxon>Bacteria</taxon>
        <taxon>Pseudomonadati</taxon>
        <taxon>Pseudomonadota</taxon>
        <taxon>Alphaproteobacteria</taxon>
        <taxon>Hyphomicrobiales</taxon>
        <taxon>Rhizobiaceae</taxon>
        <taxon>Georhizobium</taxon>
    </lineage>
</organism>
<dbReference type="PANTHER" id="PTHR33164:SF43">
    <property type="entry name" value="HTH-TYPE TRANSCRIPTIONAL REPRESSOR YETL"/>
    <property type="match status" value="1"/>
</dbReference>
<dbReference type="Pfam" id="PF12802">
    <property type="entry name" value="MarR_2"/>
    <property type="match status" value="1"/>
</dbReference>
<dbReference type="PROSITE" id="PS50995">
    <property type="entry name" value="HTH_MARR_2"/>
    <property type="match status" value="1"/>
</dbReference>
<dbReference type="InterPro" id="IPR000835">
    <property type="entry name" value="HTH_MarR-typ"/>
</dbReference>
<name>A0A3Q8XQ75_9HYPH</name>
<reference evidence="2 3" key="1">
    <citation type="submission" date="2018-09" db="EMBL/GenBank/DDBJ databases">
        <title>Marinorhizobium profundi gen. nov., sp. nov., isolated from a deep-sea sediment sample from the New Britain Trench and proposal of Marinorhizobiaceae fam. nov. in the order Rhizobiales of the class Alphaproteobacteria.</title>
        <authorList>
            <person name="Cao J."/>
        </authorList>
    </citation>
    <scope>NUCLEOTIDE SEQUENCE [LARGE SCALE GENOMIC DNA]</scope>
    <source>
        <strain evidence="2 3">WS11</strain>
    </source>
</reference>
<proteinExistence type="predicted"/>
<dbReference type="KEGG" id="abaw:D5400_10525"/>
<sequence>MVTSTLKLEEFLPYRLARAAEIVSRDFAALYRERHGLTRPEWRVFATIGQFGTITATAIGAHSSMHKTKVSRAVFSLEKRRWISRTTDDADRRVERLQLTREGGLRFQELSSMARTYESKLLSAIGPEATNHLVEAMAALERYAGDGGPSER</sequence>
<dbReference type="Gene3D" id="1.10.10.10">
    <property type="entry name" value="Winged helix-like DNA-binding domain superfamily/Winged helix DNA-binding domain"/>
    <property type="match status" value="1"/>
</dbReference>
<dbReference type="SUPFAM" id="SSF46785">
    <property type="entry name" value="Winged helix' DNA-binding domain"/>
    <property type="match status" value="1"/>
</dbReference>
<evidence type="ECO:0000313" key="2">
    <source>
        <dbReference type="EMBL" id="AZN71651.1"/>
    </source>
</evidence>
<dbReference type="EMBL" id="CP032509">
    <property type="protein sequence ID" value="AZN71651.1"/>
    <property type="molecule type" value="Genomic_DNA"/>
</dbReference>
<dbReference type="PANTHER" id="PTHR33164">
    <property type="entry name" value="TRANSCRIPTIONAL REGULATOR, MARR FAMILY"/>
    <property type="match status" value="1"/>
</dbReference>
<evidence type="ECO:0000313" key="3">
    <source>
        <dbReference type="Proteomes" id="UP000268192"/>
    </source>
</evidence>
<dbReference type="InterPro" id="IPR039422">
    <property type="entry name" value="MarR/SlyA-like"/>
</dbReference>
<feature type="domain" description="HTH marR-type" evidence="1">
    <location>
        <begin position="9"/>
        <end position="142"/>
    </location>
</feature>
<dbReference type="AlphaFoldDB" id="A0A3Q8XQ75"/>
<dbReference type="InterPro" id="IPR036388">
    <property type="entry name" value="WH-like_DNA-bd_sf"/>
</dbReference>
<dbReference type="SMART" id="SM00347">
    <property type="entry name" value="HTH_MARR"/>
    <property type="match status" value="1"/>
</dbReference>
<dbReference type="OrthoDB" id="8906692at2"/>
<evidence type="ECO:0000259" key="1">
    <source>
        <dbReference type="PROSITE" id="PS50995"/>
    </source>
</evidence>
<dbReference type="InterPro" id="IPR036390">
    <property type="entry name" value="WH_DNA-bd_sf"/>
</dbReference>
<dbReference type="Proteomes" id="UP000268192">
    <property type="component" value="Chromosome"/>
</dbReference>
<keyword evidence="3" id="KW-1185">Reference proteome</keyword>